<feature type="compositionally biased region" description="Basic and acidic residues" evidence="1">
    <location>
        <begin position="212"/>
        <end position="228"/>
    </location>
</feature>
<feature type="compositionally biased region" description="Polar residues" evidence="1">
    <location>
        <begin position="320"/>
        <end position="335"/>
    </location>
</feature>
<feature type="compositionally biased region" description="Polar residues" evidence="1">
    <location>
        <begin position="285"/>
        <end position="301"/>
    </location>
</feature>
<comment type="caution">
    <text evidence="2">The sequence shown here is derived from an EMBL/GenBank/DDBJ whole genome shotgun (WGS) entry which is preliminary data.</text>
</comment>
<feature type="compositionally biased region" description="Polar residues" evidence="1">
    <location>
        <begin position="46"/>
        <end position="61"/>
    </location>
</feature>
<accession>A0ABQ7S679</accession>
<feature type="compositionally biased region" description="Polar residues" evidence="1">
    <location>
        <begin position="1"/>
        <end position="29"/>
    </location>
</feature>
<reference evidence="2 3" key="1">
    <citation type="submission" date="2020-10" db="EMBL/GenBank/DDBJ databases">
        <authorList>
            <person name="Klimov P.B."/>
            <person name="Dyachkov S.M."/>
            <person name="Chetverikov P.E."/>
        </authorList>
    </citation>
    <scope>NUCLEOTIDE SEQUENCE [LARGE SCALE GENOMIC DNA]</scope>
    <source>
        <strain evidence="2">BMOC 18-1129-001#AD2665</strain>
        <tissue evidence="2">Entire mites</tissue>
    </source>
</reference>
<dbReference type="EMBL" id="JAIFTH010000842">
    <property type="protein sequence ID" value="KAG9508896.1"/>
    <property type="molecule type" value="Genomic_DNA"/>
</dbReference>
<feature type="compositionally biased region" description="Polar residues" evidence="1">
    <location>
        <begin position="393"/>
        <end position="424"/>
    </location>
</feature>
<proteinExistence type="predicted"/>
<feature type="region of interest" description="Disordered" evidence="1">
    <location>
        <begin position="1129"/>
        <end position="1157"/>
    </location>
</feature>
<feature type="compositionally biased region" description="Low complexity" evidence="1">
    <location>
        <begin position="1139"/>
        <end position="1157"/>
    </location>
</feature>
<feature type="region of interest" description="Disordered" evidence="1">
    <location>
        <begin position="601"/>
        <end position="621"/>
    </location>
</feature>
<protein>
    <submittedName>
        <fullName evidence="2">Uncharacterized protein</fullName>
    </submittedName>
</protein>
<feature type="non-terminal residue" evidence="2">
    <location>
        <position position="1"/>
    </location>
</feature>
<feature type="region of interest" description="Disordered" evidence="1">
    <location>
        <begin position="376"/>
        <end position="572"/>
    </location>
</feature>
<feature type="region of interest" description="Disordered" evidence="1">
    <location>
        <begin position="46"/>
        <end position="185"/>
    </location>
</feature>
<feature type="region of interest" description="Disordered" evidence="1">
    <location>
        <begin position="1010"/>
        <end position="1043"/>
    </location>
</feature>
<feature type="compositionally biased region" description="Low complexity" evidence="1">
    <location>
        <begin position="821"/>
        <end position="837"/>
    </location>
</feature>
<feature type="region of interest" description="Disordered" evidence="1">
    <location>
        <begin position="1"/>
        <end position="30"/>
    </location>
</feature>
<feature type="compositionally biased region" description="Polar residues" evidence="1">
    <location>
        <begin position="110"/>
        <end position="130"/>
    </location>
</feature>
<name>A0ABQ7S679_9ACAR</name>
<feature type="compositionally biased region" description="Low complexity" evidence="1">
    <location>
        <begin position="516"/>
        <end position="529"/>
    </location>
</feature>
<gene>
    <name evidence="2" type="ORF">GZH46_02597</name>
</gene>
<feature type="compositionally biased region" description="Low complexity" evidence="1">
    <location>
        <begin position="487"/>
        <end position="500"/>
    </location>
</feature>
<feature type="compositionally biased region" description="Polar residues" evidence="1">
    <location>
        <begin position="252"/>
        <end position="277"/>
    </location>
</feature>
<feature type="compositionally biased region" description="Polar residues" evidence="1">
    <location>
        <begin position="434"/>
        <end position="462"/>
    </location>
</feature>
<feature type="compositionally biased region" description="Polar residues" evidence="1">
    <location>
        <begin position="376"/>
        <end position="385"/>
    </location>
</feature>
<evidence type="ECO:0000313" key="2">
    <source>
        <dbReference type="EMBL" id="KAG9508896.1"/>
    </source>
</evidence>
<feature type="compositionally biased region" description="Polar residues" evidence="1">
    <location>
        <begin position="229"/>
        <end position="240"/>
    </location>
</feature>
<feature type="compositionally biased region" description="Low complexity" evidence="1">
    <location>
        <begin position="1033"/>
        <end position="1043"/>
    </location>
</feature>
<evidence type="ECO:0000313" key="3">
    <source>
        <dbReference type="Proteomes" id="UP000825002"/>
    </source>
</evidence>
<feature type="compositionally biased region" description="Polar residues" evidence="1">
    <location>
        <begin position="501"/>
        <end position="515"/>
    </location>
</feature>
<feature type="compositionally biased region" description="Polar residues" evidence="1">
    <location>
        <begin position="724"/>
        <end position="738"/>
    </location>
</feature>
<feature type="region of interest" description="Disordered" evidence="1">
    <location>
        <begin position="208"/>
        <end position="341"/>
    </location>
</feature>
<keyword evidence="3" id="KW-1185">Reference proteome</keyword>
<feature type="region of interest" description="Disordered" evidence="1">
    <location>
        <begin position="721"/>
        <end position="745"/>
    </location>
</feature>
<organism evidence="2 3">
    <name type="scientific">Fragariocoptes setiger</name>
    <dbReference type="NCBI Taxonomy" id="1670756"/>
    <lineage>
        <taxon>Eukaryota</taxon>
        <taxon>Metazoa</taxon>
        <taxon>Ecdysozoa</taxon>
        <taxon>Arthropoda</taxon>
        <taxon>Chelicerata</taxon>
        <taxon>Arachnida</taxon>
        <taxon>Acari</taxon>
        <taxon>Acariformes</taxon>
        <taxon>Trombidiformes</taxon>
        <taxon>Prostigmata</taxon>
        <taxon>Eupodina</taxon>
        <taxon>Eriophyoidea</taxon>
        <taxon>Phytoptidae</taxon>
        <taxon>Fragariocoptes</taxon>
    </lineage>
</organism>
<feature type="compositionally biased region" description="Low complexity" evidence="1">
    <location>
        <begin position="604"/>
        <end position="621"/>
    </location>
</feature>
<feature type="compositionally biased region" description="Low complexity" evidence="1">
    <location>
        <begin position="548"/>
        <end position="572"/>
    </location>
</feature>
<feature type="compositionally biased region" description="Low complexity" evidence="1">
    <location>
        <begin position="466"/>
        <end position="475"/>
    </location>
</feature>
<sequence>NTALSNAQALTSESLFNNKTSAGVTSVTRSAEDKLKLVHERINQLEAQFSQQHDSVSQPLINSPREESDSDQLMPPISAPNPEPSNADTDGGAGTDSPATAPPFNDYISHYTTTSSDDTNLGSNSSSTLRNGFRPIRRDQSNQQGQLNDHTVVRNHRSSSDSNTQPSQLQDQPSGQQEQTSESSPLSFIVPEWSKNLDPSFFAEINAKNHKRPVDSDKPVSTDTRSEASNDGNSINNNKLAAQKYASDKSKLQNTDSYPNYNGNSTSHAIKTSTYTYTPAYGRTKNGNSASGKQSNRQQSAHPRFDHAHRHSQTEDARNSIATNTDDTETKTLNSPIEWPSLPTSALNQAASSVHVYTTQSSPSSVEDSANVNYQVSQDSQGNSKATDDEQMSSRQHGFNKSDQNNIVTYSVTDSNENNPPQYQSDDRSRSRHMSQSVAAYSGSGDSINNSADISLPSSSGETIVDSASSSNNSNDNHRVSYSLPDTSTNSNSSSNNNNNDVAQTQPDQSYNVPEQQQSLSSDNNLGLSSRKRAVSRTQTNYQAVDVPSSSDSMYPISSSSMSSVPSAMSSSIRPSETSAVNYALSSQPFTDNNNQASRYNYAQSQQSSWRQSQQQQPLQPQPLYIQQQQQRRLTNNDMESNLLAYYPGSNVIANNDGRDKQLHHRIASSYLKAAASRRNHQQQQPFMVAPVDDIGAASDQAYGDATDDYGNLVSSPAVRAHTRIQQPNTAAATSGGDNNDDDTRQITQHYAASPRSADTATHLMRSIYPNQQQQQQAQSHTQQQIVMPAGSSYYATTNDGYNVLAPDTLYGPKSTAAYDSGASVASPDTSSSSTGGHQPSASQASSYVADTTDTSPAVDPSQQALAQHYASLAQASVPHYYRSALNNAYYTLPVGYQLATTDGANHATWPTLATQTAYAGQQLADSSAINQSPYRRSYIGNVGLRLAAAAAGSPALNTPQPQARYYYVAPSASAPAAAYYAAAPSIAQYQSQYLDPEAAESSLMASADPMDSINTVGTGTSSTDGAPEESPRGQSVSSSSRNMSPWSGIAGLLLGILPFGILMASLLPSTIATGRKKRELELQKHLNRYLYSNTRGPSQVLSALIGGSKSAESSSVFSNLLANNSTTMHTVSRRRSNLDISNNNNSSSNATSSSNPRGRYALYVLNSLLKTANKLRRRHRSWPTSSNSKWHSSLFGRHRYGTDDDSMMSSDSNRFSTIVPARNKTAIKDTVHATTTASNPMTIVSPLTVNSEVSTVDDSEFRSPTTRRSGELIFAPNQKNVTSRNNNNWLVEQYKSAVRDVPNLSRAALSKLDNCLGQVLCRLYTKLNSTVDAICNNCTNNQANSRPERIMRSLIDKITSSHPVATMLNIDKTLKIESLAKASANNQCHEYYKCSEIISVEKYLAEKMISKRRVGVGENNAFQNQPAKQQLNNEIADGFNSTRLV</sequence>
<evidence type="ECO:0000256" key="1">
    <source>
        <dbReference type="SAM" id="MobiDB-lite"/>
    </source>
</evidence>
<feature type="compositionally biased region" description="Polar residues" evidence="1">
    <location>
        <begin position="838"/>
        <end position="860"/>
    </location>
</feature>
<feature type="compositionally biased region" description="Polar residues" evidence="1">
    <location>
        <begin position="1013"/>
        <end position="1025"/>
    </location>
</feature>
<dbReference type="Proteomes" id="UP000825002">
    <property type="component" value="Unassembled WGS sequence"/>
</dbReference>
<feature type="region of interest" description="Disordered" evidence="1">
    <location>
        <begin position="819"/>
        <end position="860"/>
    </location>
</feature>
<feature type="compositionally biased region" description="Polar residues" evidence="1">
    <location>
        <begin position="160"/>
        <end position="185"/>
    </location>
</feature>